<keyword evidence="3" id="KW-1185">Reference proteome</keyword>
<sequence>MTKATEKTEVVAPEVDADYGKPDTNGNRWRTEPVDGGRVRVHLITEDGQGLSVQADTEAKGKETLRDQLKGGN</sequence>
<reference evidence="2 3" key="1">
    <citation type="submission" date="2018-12" db="EMBL/GenBank/DDBJ databases">
        <title>Deinococcus radiophilus ATCC 27603 genome sequencing and assembly.</title>
        <authorList>
            <person name="Maclea K.S."/>
            <person name="Maynard C.R."/>
        </authorList>
    </citation>
    <scope>NUCLEOTIDE SEQUENCE [LARGE SCALE GENOMIC DNA]</scope>
    <source>
        <strain evidence="2 3">ATCC 27603</strain>
    </source>
</reference>
<dbReference type="Proteomes" id="UP000277766">
    <property type="component" value="Unassembled WGS sequence"/>
</dbReference>
<dbReference type="AlphaFoldDB" id="A0A3S0L7Z3"/>
<evidence type="ECO:0000313" key="2">
    <source>
        <dbReference type="EMBL" id="RTR29065.1"/>
    </source>
</evidence>
<dbReference type="RefSeq" id="WP_126351520.1">
    <property type="nucleotide sequence ID" value="NZ_CP086380.1"/>
</dbReference>
<proteinExistence type="predicted"/>
<evidence type="ECO:0000313" key="3">
    <source>
        <dbReference type="Proteomes" id="UP000277766"/>
    </source>
</evidence>
<protein>
    <submittedName>
        <fullName evidence="2">Uncharacterized protein</fullName>
    </submittedName>
</protein>
<feature type="region of interest" description="Disordered" evidence="1">
    <location>
        <begin position="54"/>
        <end position="73"/>
    </location>
</feature>
<accession>A0A3S0L7Z3</accession>
<evidence type="ECO:0000256" key="1">
    <source>
        <dbReference type="SAM" id="MobiDB-lite"/>
    </source>
</evidence>
<organism evidence="2 3">
    <name type="scientific">Deinococcus radiophilus</name>
    <dbReference type="NCBI Taxonomy" id="32062"/>
    <lineage>
        <taxon>Bacteria</taxon>
        <taxon>Thermotogati</taxon>
        <taxon>Deinococcota</taxon>
        <taxon>Deinococci</taxon>
        <taxon>Deinococcales</taxon>
        <taxon>Deinococcaceae</taxon>
        <taxon>Deinococcus</taxon>
    </lineage>
</organism>
<gene>
    <name evidence="2" type="ORF">EJ104_04265</name>
</gene>
<feature type="region of interest" description="Disordered" evidence="1">
    <location>
        <begin position="1"/>
        <end position="33"/>
    </location>
</feature>
<comment type="caution">
    <text evidence="2">The sequence shown here is derived from an EMBL/GenBank/DDBJ whole genome shotgun (WGS) entry which is preliminary data.</text>
</comment>
<feature type="compositionally biased region" description="Basic and acidic residues" evidence="1">
    <location>
        <begin position="57"/>
        <end position="73"/>
    </location>
</feature>
<dbReference type="EMBL" id="RXPE01000005">
    <property type="protein sequence ID" value="RTR29065.1"/>
    <property type="molecule type" value="Genomic_DNA"/>
</dbReference>
<name>A0A3S0L7Z3_9DEIO</name>